<dbReference type="PANTHER" id="PTHR43179:SF7">
    <property type="entry name" value="RHAMNOSYLTRANSFERASE WBBL"/>
    <property type="match status" value="1"/>
</dbReference>
<dbReference type="Pfam" id="PF00535">
    <property type="entry name" value="Glycos_transf_2"/>
    <property type="match status" value="1"/>
</dbReference>
<dbReference type="InterPro" id="IPR001173">
    <property type="entry name" value="Glyco_trans_2-like"/>
</dbReference>
<dbReference type="Proteomes" id="UP001199795">
    <property type="component" value="Unassembled WGS sequence"/>
</dbReference>
<dbReference type="CDD" id="cd04186">
    <property type="entry name" value="GT_2_like_c"/>
    <property type="match status" value="1"/>
</dbReference>
<evidence type="ECO:0000313" key="2">
    <source>
        <dbReference type="EMBL" id="MCF7568953.1"/>
    </source>
</evidence>
<dbReference type="SUPFAM" id="SSF53448">
    <property type="entry name" value="Nucleotide-diphospho-sugar transferases"/>
    <property type="match status" value="1"/>
</dbReference>
<keyword evidence="3" id="KW-1185">Reference proteome</keyword>
<comment type="caution">
    <text evidence="2">The sequence shown here is derived from an EMBL/GenBank/DDBJ whole genome shotgun (WGS) entry which is preliminary data.</text>
</comment>
<proteinExistence type="predicted"/>
<organism evidence="2 3">
    <name type="scientific">Wocania arenilitoris</name>
    <dbReference type="NCBI Taxonomy" id="2044858"/>
    <lineage>
        <taxon>Bacteria</taxon>
        <taxon>Pseudomonadati</taxon>
        <taxon>Bacteroidota</taxon>
        <taxon>Flavobacteriia</taxon>
        <taxon>Flavobacteriales</taxon>
        <taxon>Flavobacteriaceae</taxon>
        <taxon>Wocania</taxon>
    </lineage>
</organism>
<evidence type="ECO:0000259" key="1">
    <source>
        <dbReference type="Pfam" id="PF00535"/>
    </source>
</evidence>
<reference evidence="2" key="1">
    <citation type="submission" date="2022-01" db="EMBL/GenBank/DDBJ databases">
        <title>Draft genome sequence of Sabulilitoribacter arenilitoris KCTC 52401.</title>
        <authorList>
            <person name="Oh J.-S."/>
        </authorList>
    </citation>
    <scope>NUCLEOTIDE SEQUENCE</scope>
    <source>
        <strain evidence="2">HMF6543</strain>
    </source>
</reference>
<dbReference type="PANTHER" id="PTHR43179">
    <property type="entry name" value="RHAMNOSYLTRANSFERASE WBBL"/>
    <property type="match status" value="1"/>
</dbReference>
<feature type="domain" description="Glycosyltransferase 2-like" evidence="1">
    <location>
        <begin position="7"/>
        <end position="175"/>
    </location>
</feature>
<accession>A0AAE3EQD7</accession>
<sequence>MENNLFVIIVTYNGEQWIRKCLNSIIESSIKSFIIVVDNKSTDSTLPIIKKDFRDVVLIENEENLGFGKANNIGIEKGLALGGEYFLLLNQDAYLQKETLESLVSKNKKNKNQGIISPIHLDGSGNQLDIYFQSYISPPNCKNLYSDIFLKKKLKALYNVDFINAAIWLLSRQTIKKVGGFNPYFFHYAEDNDYINRCKYKGLKVSVDPHSYAYHDRLQKKRKTTANVLNNIRDVKLMNPNNNIDTSRMLNLTFKKLVKSLITLNKSNLKDNFKYFKKIYKNRTIIREIINKVKNDDYAFLNYKE</sequence>
<protein>
    <submittedName>
        <fullName evidence="2">Glycosyltransferase family 2 protein</fullName>
    </submittedName>
</protein>
<dbReference type="InterPro" id="IPR029044">
    <property type="entry name" value="Nucleotide-diphossugar_trans"/>
</dbReference>
<dbReference type="AlphaFoldDB" id="A0AAE3EQD7"/>
<gene>
    <name evidence="2" type="ORF">L3X37_11350</name>
</gene>
<name>A0AAE3EQD7_9FLAO</name>
<evidence type="ECO:0000313" key="3">
    <source>
        <dbReference type="Proteomes" id="UP001199795"/>
    </source>
</evidence>
<dbReference type="Gene3D" id="3.90.550.10">
    <property type="entry name" value="Spore Coat Polysaccharide Biosynthesis Protein SpsA, Chain A"/>
    <property type="match status" value="1"/>
</dbReference>
<dbReference type="EMBL" id="JAKKDU010000013">
    <property type="protein sequence ID" value="MCF7568953.1"/>
    <property type="molecule type" value="Genomic_DNA"/>
</dbReference>
<dbReference type="RefSeq" id="WP_237240289.1">
    <property type="nucleotide sequence ID" value="NZ_JAKKDU010000013.1"/>
</dbReference>